<accession>A0ABY5LD26</accession>
<feature type="region of interest" description="Disordered" evidence="5">
    <location>
        <begin position="346"/>
        <end position="368"/>
    </location>
</feature>
<evidence type="ECO:0000313" key="8">
    <source>
        <dbReference type="Proteomes" id="UP001058533"/>
    </source>
</evidence>
<reference evidence="7" key="1">
    <citation type="submission" date="2022-07" db="EMBL/GenBank/DDBJ databases">
        <title>Sphingomonas sp. nov., a novel bacterium isolated from the north slope of the Mount Everest.</title>
        <authorList>
            <person name="Cui X."/>
            <person name="Liu Y."/>
        </authorList>
    </citation>
    <scope>NUCLEOTIDE SEQUENCE</scope>
    <source>
        <strain evidence="7">S5-59</strain>
    </source>
</reference>
<gene>
    <name evidence="7" type="ORF">NMP03_05660</name>
</gene>
<dbReference type="Proteomes" id="UP001058533">
    <property type="component" value="Chromosome"/>
</dbReference>
<name>A0ABY5LD26_9SPHN</name>
<dbReference type="EC" id="2.7.13.3" evidence="2"/>
<organism evidence="7 8">
    <name type="scientific">Sphingomonas qomolangmaensis</name>
    <dbReference type="NCBI Taxonomy" id="2918765"/>
    <lineage>
        <taxon>Bacteria</taxon>
        <taxon>Pseudomonadati</taxon>
        <taxon>Pseudomonadota</taxon>
        <taxon>Alphaproteobacteria</taxon>
        <taxon>Sphingomonadales</taxon>
        <taxon>Sphingomonadaceae</taxon>
        <taxon>Sphingomonas</taxon>
    </lineage>
</organism>
<sequence>MRFDDTLDTVLAADLSSAFEQQSVYRQLVDLIGRGRVPAEDRAIETLAALIPQVPLAVRSASARGLAFARPPAALVALMARDELSVAAPVLRTAMLDDGEWTALLPALAPSGRAILRHRRDLSSSVLRALESFGPSDYVLEDGREVAAVPAVADQPLAPVADAIAPEPDPVSQDQVTPRSDPVVAGPFSSFGAVALTIPIVADAVRDAETRGDTPIESTAAPEGPFEIADVVARIDAFRERRERSAPAASPRLPDAAAVDRFRFETDAKGVIGWADGIGRAPLLGRSLMLAGQVGAASIDASAAGAFRQRARFRDARLTIDGEGLAAGGWLISGVPVFDPASGRFTGYRGTARRPRAGETAAPPKHERNARPDAFRQLVHELRTPTNAIVGFSEMIEMQILGPVADPYRDRAQAIRRHARDLLGAIDDLDLAARIETDALTLRPEPVSLRAVIGSVVDDLLPLCELRGATIAIPSRDAAVQGDRHAIERLLGRLVATLLSATRAGEVVAMELTAGDDGEIELAVARPLALAIDPVMAVDEIEDDSTLDAAPLGTGFAIRLVGNLARELGGSLAIDEQQLLLKLPAATPVSAQRASKL</sequence>
<evidence type="ECO:0000256" key="5">
    <source>
        <dbReference type="SAM" id="MobiDB-lite"/>
    </source>
</evidence>
<dbReference type="PROSITE" id="PS50109">
    <property type="entry name" value="HIS_KIN"/>
    <property type="match status" value="1"/>
</dbReference>
<dbReference type="GO" id="GO:0016301">
    <property type="term" value="F:kinase activity"/>
    <property type="evidence" value="ECO:0007669"/>
    <property type="project" value="UniProtKB-KW"/>
</dbReference>
<dbReference type="SUPFAM" id="SSF47384">
    <property type="entry name" value="Homodimeric domain of signal transducing histidine kinase"/>
    <property type="match status" value="1"/>
</dbReference>
<dbReference type="Gene3D" id="3.30.565.10">
    <property type="entry name" value="Histidine kinase-like ATPase, C-terminal domain"/>
    <property type="match status" value="1"/>
</dbReference>
<protein>
    <recommendedName>
        <fullName evidence="2">histidine kinase</fullName>
        <ecNumber evidence="2">2.7.13.3</ecNumber>
    </recommendedName>
</protein>
<dbReference type="RefSeq" id="WP_256507525.1">
    <property type="nucleotide sequence ID" value="NZ_CP101740.1"/>
</dbReference>
<keyword evidence="3" id="KW-0808">Transferase</keyword>
<proteinExistence type="predicted"/>
<keyword evidence="4 7" id="KW-0418">Kinase</keyword>
<dbReference type="SMART" id="SM00388">
    <property type="entry name" value="HisKA"/>
    <property type="match status" value="1"/>
</dbReference>
<comment type="catalytic activity">
    <reaction evidence="1">
        <text>ATP + protein L-histidine = ADP + protein N-phospho-L-histidine.</text>
        <dbReference type="EC" id="2.7.13.3"/>
    </reaction>
</comment>
<dbReference type="SUPFAM" id="SSF55874">
    <property type="entry name" value="ATPase domain of HSP90 chaperone/DNA topoisomerase II/histidine kinase"/>
    <property type="match status" value="1"/>
</dbReference>
<dbReference type="InterPro" id="IPR036097">
    <property type="entry name" value="HisK_dim/P_sf"/>
</dbReference>
<feature type="domain" description="Histidine kinase" evidence="6">
    <location>
        <begin position="377"/>
        <end position="591"/>
    </location>
</feature>
<dbReference type="InterPro" id="IPR036890">
    <property type="entry name" value="HATPase_C_sf"/>
</dbReference>
<evidence type="ECO:0000256" key="1">
    <source>
        <dbReference type="ARBA" id="ARBA00000085"/>
    </source>
</evidence>
<dbReference type="CDD" id="cd00082">
    <property type="entry name" value="HisKA"/>
    <property type="match status" value="1"/>
</dbReference>
<dbReference type="InterPro" id="IPR005467">
    <property type="entry name" value="His_kinase_dom"/>
</dbReference>
<dbReference type="InterPro" id="IPR003661">
    <property type="entry name" value="HisK_dim/P_dom"/>
</dbReference>
<evidence type="ECO:0000256" key="4">
    <source>
        <dbReference type="ARBA" id="ARBA00022777"/>
    </source>
</evidence>
<evidence type="ECO:0000259" key="6">
    <source>
        <dbReference type="PROSITE" id="PS50109"/>
    </source>
</evidence>
<dbReference type="EMBL" id="CP101740">
    <property type="protein sequence ID" value="UUL83689.1"/>
    <property type="molecule type" value="Genomic_DNA"/>
</dbReference>
<keyword evidence="8" id="KW-1185">Reference proteome</keyword>
<dbReference type="Gene3D" id="1.10.287.130">
    <property type="match status" value="1"/>
</dbReference>
<evidence type="ECO:0000256" key="2">
    <source>
        <dbReference type="ARBA" id="ARBA00012438"/>
    </source>
</evidence>
<evidence type="ECO:0000313" key="7">
    <source>
        <dbReference type="EMBL" id="UUL83689.1"/>
    </source>
</evidence>
<evidence type="ECO:0000256" key="3">
    <source>
        <dbReference type="ARBA" id="ARBA00022679"/>
    </source>
</evidence>
<dbReference type="Pfam" id="PF00512">
    <property type="entry name" value="HisKA"/>
    <property type="match status" value="1"/>
</dbReference>
<dbReference type="InterPro" id="IPR050351">
    <property type="entry name" value="BphY/WalK/GraS-like"/>
</dbReference>
<dbReference type="PANTHER" id="PTHR42878">
    <property type="entry name" value="TWO-COMPONENT HISTIDINE KINASE"/>
    <property type="match status" value="1"/>
</dbReference>
<dbReference type="PANTHER" id="PTHR42878:SF14">
    <property type="entry name" value="OSMOLARITY TWO-COMPONENT SYSTEM PROTEIN SSK1"/>
    <property type="match status" value="1"/>
</dbReference>